<keyword evidence="5" id="KW-1185">Reference proteome</keyword>
<feature type="region of interest" description="Disordered" evidence="1">
    <location>
        <begin position="185"/>
        <end position="261"/>
    </location>
</feature>
<feature type="chain" id="PRO_5043821527" evidence="3">
    <location>
        <begin position="22"/>
        <end position="261"/>
    </location>
</feature>
<dbReference type="EMBL" id="JANCYU010000013">
    <property type="protein sequence ID" value="KAK4523249.1"/>
    <property type="molecule type" value="Genomic_DNA"/>
</dbReference>
<protein>
    <submittedName>
        <fullName evidence="4">Uncharacterized protein</fullName>
    </submittedName>
</protein>
<evidence type="ECO:0000256" key="2">
    <source>
        <dbReference type="SAM" id="Phobius"/>
    </source>
</evidence>
<gene>
    <name evidence="4" type="ORF">GAYE_PCTG50G1142</name>
</gene>
<feature type="signal peptide" evidence="3">
    <location>
        <begin position="1"/>
        <end position="21"/>
    </location>
</feature>
<dbReference type="AlphaFoldDB" id="A0AAV9I6P3"/>
<keyword evidence="2" id="KW-0472">Membrane</keyword>
<accession>A0AAV9I6P3</accession>
<keyword evidence="2" id="KW-0812">Transmembrane</keyword>
<name>A0AAV9I6P3_9RHOD</name>
<reference evidence="4 5" key="1">
    <citation type="submission" date="2022-07" db="EMBL/GenBank/DDBJ databases">
        <title>Genome-wide signatures of adaptation to extreme environments.</title>
        <authorList>
            <person name="Cho C.H."/>
            <person name="Yoon H.S."/>
        </authorList>
    </citation>
    <scope>NUCLEOTIDE SEQUENCE [LARGE SCALE GENOMIC DNA]</scope>
    <source>
        <strain evidence="4 5">108.79 E11</strain>
    </source>
</reference>
<keyword evidence="3" id="KW-0732">Signal</keyword>
<feature type="compositionally biased region" description="Low complexity" evidence="1">
    <location>
        <begin position="229"/>
        <end position="245"/>
    </location>
</feature>
<sequence length="261" mass="29534">MTTRWWKVTSSLLRLSTRVTTLRTSVANSYPKATLRHLNTSNLKLSEEKETFHFMPLSYNEDVRAVSGIYAPDEPPQAPLPLDHELNGECDFSRQLDMHEDVSDREAAIGVALVIAIFGGGYYLAEYVFPKEYKVTRTELPYLEQDLGGYLKLDETGTRLIPQFDFVSYAAPDTPQCGYLSTIKKKSDKPVSAQQDNHSRDNNNSPNNNNNSHPKDDIQNGENSVQDITSNHTMNNNNNSHNSNMESYQEPDYDKYIQGSS</sequence>
<keyword evidence="2" id="KW-1133">Transmembrane helix</keyword>
<organism evidence="4 5">
    <name type="scientific">Galdieria yellowstonensis</name>
    <dbReference type="NCBI Taxonomy" id="3028027"/>
    <lineage>
        <taxon>Eukaryota</taxon>
        <taxon>Rhodophyta</taxon>
        <taxon>Bangiophyceae</taxon>
        <taxon>Galdieriales</taxon>
        <taxon>Galdieriaceae</taxon>
        <taxon>Galdieria</taxon>
    </lineage>
</organism>
<evidence type="ECO:0000256" key="1">
    <source>
        <dbReference type="SAM" id="MobiDB-lite"/>
    </source>
</evidence>
<evidence type="ECO:0000313" key="5">
    <source>
        <dbReference type="Proteomes" id="UP001300502"/>
    </source>
</evidence>
<comment type="caution">
    <text evidence="4">The sequence shown here is derived from an EMBL/GenBank/DDBJ whole genome shotgun (WGS) entry which is preliminary data.</text>
</comment>
<feature type="compositionally biased region" description="Low complexity" evidence="1">
    <location>
        <begin position="202"/>
        <end position="212"/>
    </location>
</feature>
<dbReference type="Proteomes" id="UP001300502">
    <property type="component" value="Unassembled WGS sequence"/>
</dbReference>
<proteinExistence type="predicted"/>
<evidence type="ECO:0000313" key="4">
    <source>
        <dbReference type="EMBL" id="KAK4523249.1"/>
    </source>
</evidence>
<feature type="transmembrane region" description="Helical" evidence="2">
    <location>
        <begin position="107"/>
        <end position="125"/>
    </location>
</feature>
<evidence type="ECO:0000256" key="3">
    <source>
        <dbReference type="SAM" id="SignalP"/>
    </source>
</evidence>